<proteinExistence type="predicted"/>
<dbReference type="AlphaFoldDB" id="A0A1M5N8P8"/>
<dbReference type="InterPro" id="IPR028082">
    <property type="entry name" value="Peripla_BP_I"/>
</dbReference>
<dbReference type="InterPro" id="IPR000843">
    <property type="entry name" value="HTH_LacI"/>
</dbReference>
<dbReference type="RefSeq" id="WP_072792041.1">
    <property type="nucleotide sequence ID" value="NZ_FQWM01000002.1"/>
</dbReference>
<evidence type="ECO:0000313" key="6">
    <source>
        <dbReference type="EMBL" id="SHG85373.1"/>
    </source>
</evidence>
<dbReference type="Gene3D" id="1.10.260.40">
    <property type="entry name" value="lambda repressor-like DNA-binding domains"/>
    <property type="match status" value="1"/>
</dbReference>
<dbReference type="GO" id="GO:0000976">
    <property type="term" value="F:transcription cis-regulatory region binding"/>
    <property type="evidence" value="ECO:0007669"/>
    <property type="project" value="TreeGrafter"/>
</dbReference>
<dbReference type="PANTHER" id="PTHR30146">
    <property type="entry name" value="LACI-RELATED TRANSCRIPTIONAL REPRESSOR"/>
    <property type="match status" value="1"/>
</dbReference>
<accession>A0A1M5N8P8</accession>
<evidence type="ECO:0000313" key="7">
    <source>
        <dbReference type="Proteomes" id="UP000184211"/>
    </source>
</evidence>
<keyword evidence="1" id="KW-0678">Repressor</keyword>
<gene>
    <name evidence="6" type="ORF">SAMN04488044_1441</name>
</gene>
<dbReference type="CDD" id="cd06284">
    <property type="entry name" value="PBP1_LacI-like"/>
    <property type="match status" value="1"/>
</dbReference>
<name>A0A1M5N8P8_9RHOB</name>
<dbReference type="SUPFAM" id="SSF53822">
    <property type="entry name" value="Periplasmic binding protein-like I"/>
    <property type="match status" value="1"/>
</dbReference>
<evidence type="ECO:0000256" key="4">
    <source>
        <dbReference type="ARBA" id="ARBA00023163"/>
    </source>
</evidence>
<dbReference type="InterPro" id="IPR046335">
    <property type="entry name" value="LacI/GalR-like_sensor"/>
</dbReference>
<dbReference type="InterPro" id="IPR010982">
    <property type="entry name" value="Lambda_DNA-bd_dom_sf"/>
</dbReference>
<dbReference type="CDD" id="cd01392">
    <property type="entry name" value="HTH_LacI"/>
    <property type="match status" value="1"/>
</dbReference>
<dbReference type="Pfam" id="PF13377">
    <property type="entry name" value="Peripla_BP_3"/>
    <property type="match status" value="1"/>
</dbReference>
<keyword evidence="4" id="KW-0804">Transcription</keyword>
<dbReference type="Gene3D" id="3.40.50.2300">
    <property type="match status" value="2"/>
</dbReference>
<keyword evidence="7" id="KW-1185">Reference proteome</keyword>
<dbReference type="STRING" id="870908.SAMN04488044_1441"/>
<dbReference type="GO" id="GO:0003700">
    <property type="term" value="F:DNA-binding transcription factor activity"/>
    <property type="evidence" value="ECO:0007669"/>
    <property type="project" value="TreeGrafter"/>
</dbReference>
<dbReference type="SUPFAM" id="SSF47413">
    <property type="entry name" value="lambda repressor-like DNA-binding domains"/>
    <property type="match status" value="1"/>
</dbReference>
<keyword evidence="3" id="KW-0238">DNA-binding</keyword>
<evidence type="ECO:0000256" key="3">
    <source>
        <dbReference type="ARBA" id="ARBA00023125"/>
    </source>
</evidence>
<sequence>MAPKNARIQDVAREAGVSTATVSRALSNPDMLTKSTREAVFQAIEKTGYRVNQAARNLRKQRAGAVLILVPNLANPFFSQILSGINSVLAESEYSVLIADSSAERQKGKLAEYFLDSRVDGMISLDGDLKQDELQRFDQGAGKGRIVFACEWVPDGNYPSVRVDNAMGAQLAVRHLYDLGHRKIAHVTGPESNVLTKERREGMLAERQRLGLETRPEWIIRGDFSVRSGQDAAKRIFAMEDRPTAVFCASDEVAFGLVSGLRAKGLRVPEDISVVGFDDIELAEVFVPSLTTVRQDRHRIGARAAEMLLARLGPNAPADLSCDTTPEVLEVELVARSSTSRADPQDRPSIRRI</sequence>
<dbReference type="SMART" id="SM00354">
    <property type="entry name" value="HTH_LACI"/>
    <property type="match status" value="1"/>
</dbReference>
<evidence type="ECO:0000259" key="5">
    <source>
        <dbReference type="PROSITE" id="PS50932"/>
    </source>
</evidence>
<dbReference type="EMBL" id="FQWM01000002">
    <property type="protein sequence ID" value="SHG85373.1"/>
    <property type="molecule type" value="Genomic_DNA"/>
</dbReference>
<dbReference type="PROSITE" id="PS50932">
    <property type="entry name" value="HTH_LACI_2"/>
    <property type="match status" value="1"/>
</dbReference>
<organism evidence="6 7">
    <name type="scientific">Cognatishimia maritima</name>
    <dbReference type="NCBI Taxonomy" id="870908"/>
    <lineage>
        <taxon>Bacteria</taxon>
        <taxon>Pseudomonadati</taxon>
        <taxon>Pseudomonadota</taxon>
        <taxon>Alphaproteobacteria</taxon>
        <taxon>Rhodobacterales</taxon>
        <taxon>Paracoccaceae</taxon>
        <taxon>Cognatishimia</taxon>
    </lineage>
</organism>
<dbReference type="PANTHER" id="PTHR30146:SF151">
    <property type="entry name" value="HTH-TYPE TRANSCRIPTIONAL REPRESSOR CYTR"/>
    <property type="match status" value="1"/>
</dbReference>
<dbReference type="Pfam" id="PF00356">
    <property type="entry name" value="LacI"/>
    <property type="match status" value="1"/>
</dbReference>
<evidence type="ECO:0000256" key="2">
    <source>
        <dbReference type="ARBA" id="ARBA00023015"/>
    </source>
</evidence>
<reference evidence="7" key="1">
    <citation type="submission" date="2016-11" db="EMBL/GenBank/DDBJ databases">
        <authorList>
            <person name="Varghese N."/>
            <person name="Submissions S."/>
        </authorList>
    </citation>
    <scope>NUCLEOTIDE SEQUENCE [LARGE SCALE GENOMIC DNA]</scope>
    <source>
        <strain evidence="7">DSM 28223</strain>
    </source>
</reference>
<feature type="domain" description="HTH lacI-type" evidence="5">
    <location>
        <begin position="6"/>
        <end position="60"/>
    </location>
</feature>
<dbReference type="PROSITE" id="PS00356">
    <property type="entry name" value="HTH_LACI_1"/>
    <property type="match status" value="1"/>
</dbReference>
<protein>
    <submittedName>
        <fullName evidence="6">Transcriptional regulator, LacI family</fullName>
    </submittedName>
</protein>
<keyword evidence="2" id="KW-0805">Transcription regulation</keyword>
<evidence type="ECO:0000256" key="1">
    <source>
        <dbReference type="ARBA" id="ARBA00022491"/>
    </source>
</evidence>
<dbReference type="Proteomes" id="UP000184211">
    <property type="component" value="Unassembled WGS sequence"/>
</dbReference>
<dbReference type="OrthoDB" id="8433438at2"/>